<evidence type="ECO:0000313" key="3">
    <source>
        <dbReference type="Proteomes" id="UP000246964"/>
    </source>
</evidence>
<comment type="caution">
    <text evidence="2">The sequence shown here is derived from an EMBL/GenBank/DDBJ whole genome shotgun (WGS) entry which is preliminary data.</text>
</comment>
<reference evidence="2 3" key="1">
    <citation type="submission" date="2018-05" db="EMBL/GenBank/DDBJ databases">
        <title>Freshwater and sediment microbial communities from various areas in North America, analyzing microbe dynamics in response to fracking.</title>
        <authorList>
            <person name="Lamendella R."/>
        </authorList>
    </citation>
    <scope>NUCLEOTIDE SEQUENCE [LARGE SCALE GENOMIC DNA]</scope>
    <source>
        <strain evidence="2 3">125B1</strain>
    </source>
</reference>
<dbReference type="OrthoDB" id="9776116at2"/>
<feature type="domain" description="DUF58" evidence="1">
    <location>
        <begin position="66"/>
        <end position="304"/>
    </location>
</feature>
<name>A0A317QGN5_9GAMM</name>
<organism evidence="2 3">
    <name type="scientific">Pseudidiomarina maritima</name>
    <dbReference type="NCBI Taxonomy" id="519453"/>
    <lineage>
        <taxon>Bacteria</taxon>
        <taxon>Pseudomonadati</taxon>
        <taxon>Pseudomonadota</taxon>
        <taxon>Gammaproteobacteria</taxon>
        <taxon>Alteromonadales</taxon>
        <taxon>Idiomarinaceae</taxon>
        <taxon>Pseudidiomarina</taxon>
    </lineage>
</organism>
<dbReference type="AlphaFoldDB" id="A0A317QGN5"/>
<keyword evidence="3" id="KW-1185">Reference proteome</keyword>
<dbReference type="PANTHER" id="PTHR33608">
    <property type="entry name" value="BLL2464 PROTEIN"/>
    <property type="match status" value="1"/>
</dbReference>
<dbReference type="EMBL" id="QGTT01000001">
    <property type="protein sequence ID" value="PWW16078.1"/>
    <property type="molecule type" value="Genomic_DNA"/>
</dbReference>
<dbReference type="Proteomes" id="UP000246964">
    <property type="component" value="Unassembled WGS sequence"/>
</dbReference>
<protein>
    <submittedName>
        <fullName evidence="2">Uncharacterized protein DUF58</fullName>
    </submittedName>
</protein>
<dbReference type="Pfam" id="PF01882">
    <property type="entry name" value="DUF58"/>
    <property type="match status" value="1"/>
</dbReference>
<sequence>MANSMHETAATWLAQWHSDGVKVAAHELMYYRSKAAALARLRPRLKPGRSGALLSKVKGRGMEFDEFRHYQAGDDIRAIDWRVTARTGTPHTKLFREERERPVLLVVDFSDSMQFGSQLLLKSVQACHLASALAWLAVARGDRVGALLASTPSAQSQPQHIELRPQAREHAVTRIIQQLVAAQNQALQNWQQPHQERASVLPYLLQRTLQVAKPGTLVYVISDWRGLLTNSQQSADTAAVQALLALQRHCQLVPMQLVDPLELSLEAVAQAQISEQLALTDGQVEWQFDPHQAHQQQQYANAAAAWQQQLVQQFQQQALELWQFSAATPLESQWPGVRL</sequence>
<proteinExistence type="predicted"/>
<dbReference type="PANTHER" id="PTHR33608:SF12">
    <property type="entry name" value="DUF58 DOMAIN-CONTAINING PROTEIN"/>
    <property type="match status" value="1"/>
</dbReference>
<evidence type="ECO:0000259" key="1">
    <source>
        <dbReference type="Pfam" id="PF01882"/>
    </source>
</evidence>
<gene>
    <name evidence="2" type="ORF">DET45_101178</name>
</gene>
<accession>A0A317QGN5</accession>
<evidence type="ECO:0000313" key="2">
    <source>
        <dbReference type="EMBL" id="PWW16078.1"/>
    </source>
</evidence>
<dbReference type="InterPro" id="IPR002881">
    <property type="entry name" value="DUF58"/>
</dbReference>